<protein>
    <submittedName>
        <fullName evidence="2">Uncharacterized protein</fullName>
    </submittedName>
</protein>
<evidence type="ECO:0000313" key="3">
    <source>
        <dbReference type="Proteomes" id="UP000324767"/>
    </source>
</evidence>
<accession>A0A5M8PFM3</accession>
<gene>
    <name evidence="2" type="ORF">FRX48_07868</name>
</gene>
<comment type="caution">
    <text evidence="2">The sequence shown here is derived from an EMBL/GenBank/DDBJ whole genome shotgun (WGS) entry which is preliminary data.</text>
</comment>
<keyword evidence="1" id="KW-0472">Membrane</keyword>
<feature type="transmembrane region" description="Helical" evidence="1">
    <location>
        <begin position="221"/>
        <end position="241"/>
    </location>
</feature>
<dbReference type="AlphaFoldDB" id="A0A5M8PFM3"/>
<feature type="transmembrane region" description="Helical" evidence="1">
    <location>
        <begin position="195"/>
        <end position="215"/>
    </location>
</feature>
<proteinExistence type="predicted"/>
<evidence type="ECO:0000313" key="2">
    <source>
        <dbReference type="EMBL" id="KAA6408127.1"/>
    </source>
</evidence>
<evidence type="ECO:0000256" key="1">
    <source>
        <dbReference type="SAM" id="Phobius"/>
    </source>
</evidence>
<organism evidence="2 3">
    <name type="scientific">Lasallia pustulata</name>
    <dbReference type="NCBI Taxonomy" id="136370"/>
    <lineage>
        <taxon>Eukaryota</taxon>
        <taxon>Fungi</taxon>
        <taxon>Dikarya</taxon>
        <taxon>Ascomycota</taxon>
        <taxon>Pezizomycotina</taxon>
        <taxon>Lecanoromycetes</taxon>
        <taxon>OSLEUM clade</taxon>
        <taxon>Umbilicariomycetidae</taxon>
        <taxon>Umbilicariales</taxon>
        <taxon>Umbilicariaceae</taxon>
        <taxon>Lasallia</taxon>
    </lineage>
</organism>
<dbReference type="Proteomes" id="UP000324767">
    <property type="component" value="Unassembled WGS sequence"/>
</dbReference>
<keyword evidence="1" id="KW-0812">Transmembrane</keyword>
<reference evidence="2 3" key="1">
    <citation type="submission" date="2019-09" db="EMBL/GenBank/DDBJ databases">
        <title>The hologenome of the rock-dwelling lichen Lasallia pustulata.</title>
        <authorList>
            <person name="Greshake Tzovaras B."/>
            <person name="Segers F."/>
            <person name="Bicker A."/>
            <person name="Dal Grande F."/>
            <person name="Otte J."/>
            <person name="Hankeln T."/>
            <person name="Schmitt I."/>
            <person name="Ebersberger I."/>
        </authorList>
    </citation>
    <scope>NUCLEOTIDE SEQUENCE [LARGE SCALE GENOMIC DNA]</scope>
    <source>
        <strain evidence="2">A1-1</strain>
    </source>
</reference>
<keyword evidence="1" id="KW-1133">Transmembrane helix</keyword>
<name>A0A5M8PFM3_9LECA</name>
<dbReference type="EMBL" id="VXIT01000014">
    <property type="protein sequence ID" value="KAA6408127.1"/>
    <property type="molecule type" value="Genomic_DNA"/>
</dbReference>
<sequence>MTARIPPPEILPPTAPHRRMIIHEHILRILTPSQRFRLALDRPAGVILDVALTLLHDGGLSPRRRLHILLSAVLIQQHLGGFRQAQLRVAGLLAAGILARGGVALQVGSVPVAALLRLPGVADGFLELGGVAGGAHEVVFGDEGGGLVGGRAAVDHGARFGVVFGRVEVEVDEVFGGVFADAEVAGGGALVPAHVGLFGVFGFFLIFVGGGGFAIFCEEVLAFAVLTLGLLFQILELFVLLDNGPVFCSIIPVPAVPLRIPTQVHLLHHFIRLDIFARPFRPLGSGSTQTVFRFMRHSAAVLAGAFTEFGSCRPQPLATIIPY</sequence>